<dbReference type="Proteomes" id="UP001186944">
    <property type="component" value="Unassembled WGS sequence"/>
</dbReference>
<dbReference type="EMBL" id="VSWD01000006">
    <property type="protein sequence ID" value="KAK3099420.1"/>
    <property type="molecule type" value="Genomic_DNA"/>
</dbReference>
<evidence type="ECO:0000256" key="2">
    <source>
        <dbReference type="ARBA" id="ARBA00023008"/>
    </source>
</evidence>
<dbReference type="SUPFAM" id="SSF48056">
    <property type="entry name" value="Di-copper centre-containing domain"/>
    <property type="match status" value="1"/>
</dbReference>
<name>A0AA88YDI9_PINIB</name>
<dbReference type="GO" id="GO:0046872">
    <property type="term" value="F:metal ion binding"/>
    <property type="evidence" value="ECO:0007669"/>
    <property type="project" value="UniProtKB-KW"/>
</dbReference>
<organism evidence="4 5">
    <name type="scientific">Pinctada imbricata</name>
    <name type="common">Atlantic pearl-oyster</name>
    <name type="synonym">Pinctada martensii</name>
    <dbReference type="NCBI Taxonomy" id="66713"/>
    <lineage>
        <taxon>Eukaryota</taxon>
        <taxon>Metazoa</taxon>
        <taxon>Spiralia</taxon>
        <taxon>Lophotrochozoa</taxon>
        <taxon>Mollusca</taxon>
        <taxon>Bivalvia</taxon>
        <taxon>Autobranchia</taxon>
        <taxon>Pteriomorphia</taxon>
        <taxon>Pterioida</taxon>
        <taxon>Pterioidea</taxon>
        <taxon>Pteriidae</taxon>
        <taxon>Pinctada</taxon>
    </lineage>
</organism>
<gene>
    <name evidence="4" type="ORF">FSP39_004089</name>
</gene>
<evidence type="ECO:0000313" key="4">
    <source>
        <dbReference type="EMBL" id="KAK3099420.1"/>
    </source>
</evidence>
<evidence type="ECO:0000259" key="3">
    <source>
        <dbReference type="PROSITE" id="PS00498"/>
    </source>
</evidence>
<dbReference type="PANTHER" id="PTHR11474">
    <property type="entry name" value="TYROSINASE FAMILY MEMBER"/>
    <property type="match status" value="1"/>
</dbReference>
<accession>A0AA88YDI9</accession>
<proteinExistence type="predicted"/>
<dbReference type="InterPro" id="IPR050316">
    <property type="entry name" value="Tyrosinase/Hemocyanin"/>
</dbReference>
<dbReference type="PRINTS" id="PR00092">
    <property type="entry name" value="TYROSINASE"/>
</dbReference>
<dbReference type="PROSITE" id="PS00498">
    <property type="entry name" value="TYROSINASE_2"/>
    <property type="match status" value="1"/>
</dbReference>
<reference evidence="4" key="1">
    <citation type="submission" date="2019-08" db="EMBL/GenBank/DDBJ databases">
        <title>The improved chromosome-level genome for the pearl oyster Pinctada fucata martensii using PacBio sequencing and Hi-C.</title>
        <authorList>
            <person name="Zheng Z."/>
        </authorList>
    </citation>
    <scope>NUCLEOTIDE SEQUENCE</scope>
    <source>
        <strain evidence="4">ZZ-2019</strain>
        <tissue evidence="4">Adductor muscle</tissue>
    </source>
</reference>
<feature type="domain" description="Tyrosinase copper-binding" evidence="3">
    <location>
        <begin position="424"/>
        <end position="435"/>
    </location>
</feature>
<dbReference type="PANTHER" id="PTHR11474:SF126">
    <property type="entry name" value="TYROSINASE-LIKE PROTEIN TYR-1-RELATED"/>
    <property type="match status" value="1"/>
</dbReference>
<protein>
    <recommendedName>
        <fullName evidence="3">Tyrosinase copper-binding domain-containing protein</fullName>
    </recommendedName>
</protein>
<keyword evidence="5" id="KW-1185">Reference proteome</keyword>
<dbReference type="Gene3D" id="1.10.1280.10">
    <property type="entry name" value="Di-copper center containing domain from catechol oxidase"/>
    <property type="match status" value="1"/>
</dbReference>
<keyword evidence="1" id="KW-0479">Metal-binding</keyword>
<dbReference type="InterPro" id="IPR008922">
    <property type="entry name" value="Di-copper_centre_dom_sf"/>
</dbReference>
<evidence type="ECO:0000256" key="1">
    <source>
        <dbReference type="ARBA" id="ARBA00022723"/>
    </source>
</evidence>
<keyword evidence="2" id="KW-0186">Copper</keyword>
<dbReference type="InterPro" id="IPR002227">
    <property type="entry name" value="Tyrosinase_Cu-bd"/>
</dbReference>
<sequence>MSAIVFTRDIDVNYLRRCLEHYGVENSRTVASCRLQLVLSAQRLRENLGLNREEIELLWSLGAEIQRDLNGKDMKGKSIRQECRSMREWERKNLFDAINYIKKNTSNPAVVTSVIVLLAVVLVRGVSSVIDTYRLSRCLLNYGISYRQSLSCKWQFKLSEQRLKDTVGLEREEIELLWDLGAEILREKRDKRQPYGYSPGGGYGDNMGIRQECRAMSDWKRRQLFDAINYLKKNTSNPNVYLTMAKLHRGNQVFRHAHGGSNFLGWHRLYLLLYHRFFSFERALQRVNRNVALCYWDSSIDFRLGKDDWVYTTAFSDPVFGSGEGEVKDGPFTDWYLPPPNRDLLLRRDIRIGKAIPIDARAVDLILRSPKLLSHTSITVGGSGFQTITDHNGDRRDVTIEGEHNNVHVFVGALMSNSDMAPLDPVFFFHHCYIDYLWEGFRKKMKRKGFDPTSDYPGHGQRESNAANYSMIGFNWYKNIDGYSDVFTSDLYTYEVTPSCKGYSPSCRYSNFMKCNKANECVATTRPLPLIELAHLNL</sequence>
<evidence type="ECO:0000313" key="5">
    <source>
        <dbReference type="Proteomes" id="UP001186944"/>
    </source>
</evidence>
<comment type="caution">
    <text evidence="4">The sequence shown here is derived from an EMBL/GenBank/DDBJ whole genome shotgun (WGS) entry which is preliminary data.</text>
</comment>
<dbReference type="Pfam" id="PF00264">
    <property type="entry name" value="Tyrosinase"/>
    <property type="match status" value="1"/>
</dbReference>
<dbReference type="AlphaFoldDB" id="A0AA88YDI9"/>
<dbReference type="GO" id="GO:0016491">
    <property type="term" value="F:oxidoreductase activity"/>
    <property type="evidence" value="ECO:0007669"/>
    <property type="project" value="InterPro"/>
</dbReference>